<evidence type="ECO:0000256" key="5">
    <source>
        <dbReference type="ARBA" id="ARBA00022741"/>
    </source>
</evidence>
<evidence type="ECO:0000313" key="14">
    <source>
        <dbReference type="Proteomes" id="UP000292362"/>
    </source>
</evidence>
<comment type="catalytic activity">
    <reaction evidence="9">
        <text>L-seryl-[protein] + ATP = O-phospho-L-seryl-[protein] + ADP + H(+)</text>
        <dbReference type="Rhea" id="RHEA:17989"/>
        <dbReference type="Rhea" id="RHEA-COMP:9863"/>
        <dbReference type="Rhea" id="RHEA-COMP:11604"/>
        <dbReference type="ChEBI" id="CHEBI:15378"/>
        <dbReference type="ChEBI" id="CHEBI:29999"/>
        <dbReference type="ChEBI" id="CHEBI:30616"/>
        <dbReference type="ChEBI" id="CHEBI:83421"/>
        <dbReference type="ChEBI" id="CHEBI:456216"/>
        <dbReference type="EC" id="2.7.11.1"/>
    </reaction>
</comment>
<dbReference type="InterPro" id="IPR017441">
    <property type="entry name" value="Protein_kinase_ATP_BS"/>
</dbReference>
<gene>
    <name evidence="13" type="ORF">CWI37_0339p0020</name>
</gene>
<reference evidence="13 14" key="1">
    <citation type="submission" date="2017-12" db="EMBL/GenBank/DDBJ databases">
        <authorList>
            <person name="Pombert J.-F."/>
            <person name="Haag K.L."/>
            <person name="Ebert D."/>
        </authorList>
    </citation>
    <scope>NUCLEOTIDE SEQUENCE [LARGE SCALE GENOMIC DNA]</scope>
    <source>
        <strain evidence="13">FI-OER-3-3</strain>
    </source>
</reference>
<comment type="catalytic activity">
    <reaction evidence="8">
        <text>L-threonyl-[protein] + ATP = O-phospho-L-threonyl-[protein] + ADP + H(+)</text>
        <dbReference type="Rhea" id="RHEA:46608"/>
        <dbReference type="Rhea" id="RHEA-COMP:11060"/>
        <dbReference type="Rhea" id="RHEA-COMP:11605"/>
        <dbReference type="ChEBI" id="CHEBI:15378"/>
        <dbReference type="ChEBI" id="CHEBI:30013"/>
        <dbReference type="ChEBI" id="CHEBI:30616"/>
        <dbReference type="ChEBI" id="CHEBI:61977"/>
        <dbReference type="ChEBI" id="CHEBI:456216"/>
        <dbReference type="EC" id="2.7.11.1"/>
    </reaction>
</comment>
<dbReference type="PROSITE" id="PS00108">
    <property type="entry name" value="PROTEIN_KINASE_ST"/>
    <property type="match status" value="1"/>
</dbReference>
<dbReference type="Proteomes" id="UP000292362">
    <property type="component" value="Unassembled WGS sequence"/>
</dbReference>
<proteinExistence type="inferred from homology"/>
<evidence type="ECO:0000256" key="6">
    <source>
        <dbReference type="ARBA" id="ARBA00022777"/>
    </source>
</evidence>
<feature type="binding site" evidence="10">
    <location>
        <position position="72"/>
    </location>
    <ligand>
        <name>ATP</name>
        <dbReference type="ChEBI" id="CHEBI:30616"/>
    </ligand>
</feature>
<evidence type="ECO:0000259" key="12">
    <source>
        <dbReference type="PROSITE" id="PS50011"/>
    </source>
</evidence>
<evidence type="ECO:0000256" key="4">
    <source>
        <dbReference type="ARBA" id="ARBA00022679"/>
    </source>
</evidence>
<dbReference type="GO" id="GO:0005737">
    <property type="term" value="C:cytoplasm"/>
    <property type="evidence" value="ECO:0007669"/>
    <property type="project" value="TreeGrafter"/>
</dbReference>
<comment type="caution">
    <text evidence="13">The sequence shown here is derived from an EMBL/GenBank/DDBJ whole genome shotgun (WGS) entry which is preliminary data.</text>
</comment>
<keyword evidence="4" id="KW-0808">Transferase</keyword>
<dbReference type="Gene3D" id="1.10.510.10">
    <property type="entry name" value="Transferase(Phosphotransferase) domain 1"/>
    <property type="match status" value="1"/>
</dbReference>
<evidence type="ECO:0000256" key="10">
    <source>
        <dbReference type="PROSITE-ProRule" id="PRU10141"/>
    </source>
</evidence>
<evidence type="ECO:0000256" key="8">
    <source>
        <dbReference type="ARBA" id="ARBA00047899"/>
    </source>
</evidence>
<dbReference type="PANTHER" id="PTHR48012:SF10">
    <property type="entry name" value="FI20177P1"/>
    <property type="match status" value="1"/>
</dbReference>
<dbReference type="GO" id="GO:0004674">
    <property type="term" value="F:protein serine/threonine kinase activity"/>
    <property type="evidence" value="ECO:0007669"/>
    <property type="project" value="UniProtKB-KW"/>
</dbReference>
<evidence type="ECO:0000256" key="1">
    <source>
        <dbReference type="ARBA" id="ARBA00008874"/>
    </source>
</evidence>
<organism evidence="13 14">
    <name type="scientific">Hamiltosporidium tvaerminnensis</name>
    <dbReference type="NCBI Taxonomy" id="1176355"/>
    <lineage>
        <taxon>Eukaryota</taxon>
        <taxon>Fungi</taxon>
        <taxon>Fungi incertae sedis</taxon>
        <taxon>Microsporidia</taxon>
        <taxon>Dubosqiidae</taxon>
        <taxon>Hamiltosporidium</taxon>
    </lineage>
</organism>
<dbReference type="PROSITE" id="PS00107">
    <property type="entry name" value="PROTEIN_KINASE_ATP"/>
    <property type="match status" value="1"/>
</dbReference>
<accession>A0A4Q9L6D3</accession>
<dbReference type="Pfam" id="PF00069">
    <property type="entry name" value="Pkinase"/>
    <property type="match status" value="1"/>
</dbReference>
<feature type="signal peptide" evidence="11">
    <location>
        <begin position="1"/>
        <end position="20"/>
    </location>
</feature>
<evidence type="ECO:0000256" key="11">
    <source>
        <dbReference type="SAM" id="SignalP"/>
    </source>
</evidence>
<dbReference type="PROSITE" id="PS50011">
    <property type="entry name" value="PROTEIN_KINASE_DOM"/>
    <property type="match status" value="1"/>
</dbReference>
<dbReference type="InterPro" id="IPR011009">
    <property type="entry name" value="Kinase-like_dom_sf"/>
</dbReference>
<comment type="similarity">
    <text evidence="1">Belongs to the protein kinase superfamily. STE Ser/Thr protein kinase family. STE20 subfamily.</text>
</comment>
<evidence type="ECO:0000313" key="13">
    <source>
        <dbReference type="EMBL" id="TBU03189.1"/>
    </source>
</evidence>
<feature type="domain" description="Protein kinase" evidence="12">
    <location>
        <begin position="43"/>
        <end position="276"/>
    </location>
</feature>
<feature type="chain" id="PRO_5020450751" description="non-specific serine/threonine protein kinase" evidence="11">
    <location>
        <begin position="21"/>
        <end position="538"/>
    </location>
</feature>
<dbReference type="SUPFAM" id="SSF56112">
    <property type="entry name" value="Protein kinase-like (PK-like)"/>
    <property type="match status" value="1"/>
</dbReference>
<evidence type="ECO:0000256" key="2">
    <source>
        <dbReference type="ARBA" id="ARBA00012513"/>
    </source>
</evidence>
<dbReference type="EC" id="2.7.11.1" evidence="2"/>
<keyword evidence="11" id="KW-0732">Signal</keyword>
<dbReference type="CDD" id="cd00180">
    <property type="entry name" value="PKc"/>
    <property type="match status" value="1"/>
</dbReference>
<dbReference type="AlphaFoldDB" id="A0A4Q9L6D3"/>
<evidence type="ECO:0000256" key="3">
    <source>
        <dbReference type="ARBA" id="ARBA00022527"/>
    </source>
</evidence>
<sequence>MNRMSLYFCLLGQLFGSTDSLSQDFYIGKKISVSNNLKILHSWEIQEVLGQGEYGCVYKVYDSISKETYAMKVQCNDLIESLQMEKSIYENFSSEYLLKYYGTYTYKNWTILLLEYCSTTLEDFLKSSVKYIVKVGLIKNVIFALRFLHDNRIIHNDLKANNIMVTNNLKCKIFDFGISCYETATKHIFYNLVDGRNPCYSYISPEVRARVVGYNCNSDIWSLGALVNNIFLNVSSNISMMNFNPNNTPGNFLYSMLNTRSYDRPSSDLLIYHEFFDPLYGFLDYLIDLKNFYIYLPDNIMFIKKDNYFEIKYKNLSISLLHFSTMYAKKTIDDGIQKLTVKKYTTLVQNSYKPRFLFSKYRFYMISTDRKYYFSIVELDFYVLDLLENIVNYCRDKVLGFKSKNSFNYKNFVENLFQAIQETKYLNNINRKSTLCFKYRKEKENWKNIKSESIARETHLRNRKFTSMTQINSGGVPYANQSANIGISHVYAPVNRTANIPDSALHNEELQNFSENYAKSRSSRAKRRSGWFSLCVTR</sequence>
<protein>
    <recommendedName>
        <fullName evidence="2">non-specific serine/threonine protein kinase</fullName>
        <ecNumber evidence="2">2.7.11.1</ecNumber>
    </recommendedName>
</protein>
<dbReference type="VEuPathDB" id="MicrosporidiaDB:CWI37_0339p0020"/>
<dbReference type="PANTHER" id="PTHR48012">
    <property type="entry name" value="STERILE20-LIKE KINASE, ISOFORM B-RELATED"/>
    <property type="match status" value="1"/>
</dbReference>
<keyword evidence="5 10" id="KW-0547">Nucleotide-binding</keyword>
<name>A0A4Q9L6D3_9MICR</name>
<dbReference type="SMART" id="SM00220">
    <property type="entry name" value="S_TKc"/>
    <property type="match status" value="1"/>
</dbReference>
<evidence type="ECO:0000256" key="7">
    <source>
        <dbReference type="ARBA" id="ARBA00022840"/>
    </source>
</evidence>
<keyword evidence="7 10" id="KW-0067">ATP-binding</keyword>
<keyword evidence="6 13" id="KW-0418">Kinase</keyword>
<keyword evidence="3" id="KW-0723">Serine/threonine-protein kinase</keyword>
<dbReference type="GO" id="GO:0005524">
    <property type="term" value="F:ATP binding"/>
    <property type="evidence" value="ECO:0007669"/>
    <property type="project" value="UniProtKB-UniRule"/>
</dbReference>
<dbReference type="EMBL" id="PITJ01000339">
    <property type="protein sequence ID" value="TBU03189.1"/>
    <property type="molecule type" value="Genomic_DNA"/>
</dbReference>
<evidence type="ECO:0000256" key="9">
    <source>
        <dbReference type="ARBA" id="ARBA00048679"/>
    </source>
</evidence>
<dbReference type="InterPro" id="IPR000719">
    <property type="entry name" value="Prot_kinase_dom"/>
</dbReference>
<dbReference type="InterPro" id="IPR008271">
    <property type="entry name" value="Ser/Thr_kinase_AS"/>
</dbReference>
<dbReference type="InterPro" id="IPR050629">
    <property type="entry name" value="STE20/SPS1-PAK"/>
</dbReference>